<dbReference type="PANTHER" id="PTHR30121">
    <property type="entry name" value="UNCHARACTERIZED PROTEIN YJGR-RELATED"/>
    <property type="match status" value="1"/>
</dbReference>
<reference evidence="6 7" key="1">
    <citation type="journal article" date="2017" name="ISME J.">
        <title>Energy and carbon metabolisms in a deep terrestrial subsurface fluid microbial community.</title>
        <authorList>
            <person name="Momper L."/>
            <person name="Jungbluth S.P."/>
            <person name="Lee M.D."/>
            <person name="Amend J.P."/>
        </authorList>
    </citation>
    <scope>NUCLEOTIDE SEQUENCE [LARGE SCALE GENOMIC DNA]</scope>
    <source>
        <strain evidence="6">SURF_29</strain>
    </source>
</reference>
<dbReference type="Proteomes" id="UP000285655">
    <property type="component" value="Unassembled WGS sequence"/>
</dbReference>
<gene>
    <name evidence="6" type="ORF">C4544_06525</name>
</gene>
<evidence type="ECO:0000256" key="2">
    <source>
        <dbReference type="SAM" id="Phobius"/>
    </source>
</evidence>
<organism evidence="6 7">
    <name type="scientific">candidate division WS5 bacterium</name>
    <dbReference type="NCBI Taxonomy" id="2093353"/>
    <lineage>
        <taxon>Bacteria</taxon>
        <taxon>candidate division WS5</taxon>
    </lineage>
</organism>
<evidence type="ECO:0000256" key="1">
    <source>
        <dbReference type="SAM" id="MobiDB-lite"/>
    </source>
</evidence>
<comment type="caution">
    <text evidence="6">The sequence shown here is derived from an EMBL/GenBank/DDBJ whole genome shotgun (WGS) entry which is preliminary data.</text>
</comment>
<feature type="compositionally biased region" description="Basic and acidic residues" evidence="1">
    <location>
        <begin position="860"/>
        <end position="879"/>
    </location>
</feature>
<evidence type="ECO:0000259" key="5">
    <source>
        <dbReference type="Pfam" id="PF26449"/>
    </source>
</evidence>
<feature type="compositionally biased region" description="Basic and acidic residues" evidence="1">
    <location>
        <begin position="827"/>
        <end position="837"/>
    </location>
</feature>
<evidence type="ECO:0000259" key="3">
    <source>
        <dbReference type="Pfam" id="PF01935"/>
    </source>
</evidence>
<sequence length="1107" mass="124550">MFEILIYILKGIFQLLMWTWWVIVPIIALIAFQNFRKSKWVAENLESVVLGVKIPKNSEKGPTSAEMMFASLHGILKPAKNLKKEGSIQEHISFEMVADANSIMFYVWIPKHLQNFVEGQIYAQYPTAEIATVDDYSKNIDIDHDGTDDCVAGCELRLVKPDYFPIKTFVSFEVDPLAGITGALSKIEGEAEKMWIQILTRPVSDTWRNKGLAYAEGLKSGVGPKLFTKAGVTHGLLQLPSIILNVIFSAIFPTDEKGGGGGDAKLPHNVETSLACLEEKANKLGYQVKIRILYIAKSREVAKQHLRVTSGAFKQFNTTLANGFTITKIRTGKDVLDEYRARLFVDKGFILNIEEVASLYHLPHASVETPNIVWTSSKKGEPPANLPYADTPGADQKDLTVFAETTFRGQLRKFGIKKDDRRRHMYVLGKSGSGKSKLLEILAVEDIKRGEGVGIVDPHGELIHDVLKKIPSHRLNDVVYINPADKDYPVGFNPMKATPELREGVASGFVSVFKKQFGYSWGPRLEYLMRYAILALTYYPDTTMLDVVKILTDKDFRKKVLTYVEDPVVKTFWLKEFSTYNDKFATEAVAPILNKVGQFTASPTIRNIIGQTKETFDFEEAMNTRKIILVDLSSGKIGEDNSELLGSLMITKMQLAAMARAKIKPEDRKDFFLYVDEFQNFATDSFAKILSEARKYRLSLALANQYVAQMEETVRDAVFGNVGTLISFRVGATDAAYLEKEFSPTFEKDDLIGLDNQHMYLNMLIDGVASNSFSAKSIFVEDGTEGNTEKIIALSREKYSRPRAEVEEQIKKWSNVDNLDVDRTIDRQNESKFDGNDYVRSGQANPSKKAGKETGPSVIQKRDYKTEKAPQRTPEKSKANESVQVKNSVDPEELKKIIQKVTRPNQPVKEKGGSDEKNIQLKKIEDRKIGKEVPLKKYDNKKEAEEMPLKKGIAPEELKKIIQKEKSAQEQSQAGKESPVYTGRETKEKSEIKITKITGGAEVERVSESEVPIKPRVNIKPIIQVRQRIPSQAIQSQSPLKPLSRPVIKPVSQPQNIPGLNNNISEDENVRKITREEFMNLKEILPNEKIIIIDQKEGESQKGSIRT</sequence>
<dbReference type="Pfam" id="PF12696">
    <property type="entry name" value="TraG-D_C"/>
    <property type="match status" value="1"/>
</dbReference>
<name>A0A419DA53_9BACT</name>
<keyword evidence="2" id="KW-0812">Transmembrane</keyword>
<feature type="transmembrane region" description="Helical" evidence="2">
    <location>
        <begin position="12"/>
        <end position="32"/>
    </location>
</feature>
<evidence type="ECO:0000313" key="7">
    <source>
        <dbReference type="Proteomes" id="UP000285655"/>
    </source>
</evidence>
<proteinExistence type="predicted"/>
<dbReference type="Pfam" id="PF26449">
    <property type="entry name" value="DUF8128"/>
    <property type="match status" value="1"/>
</dbReference>
<dbReference type="Pfam" id="PF01935">
    <property type="entry name" value="DUF87"/>
    <property type="match status" value="1"/>
</dbReference>
<dbReference type="InterPro" id="IPR051162">
    <property type="entry name" value="T4SS_component"/>
</dbReference>
<dbReference type="InterPro" id="IPR032689">
    <property type="entry name" value="TraG-D_C"/>
</dbReference>
<protein>
    <submittedName>
        <fullName evidence="6">DUF87 domain-containing protein</fullName>
    </submittedName>
</protein>
<accession>A0A419DA53</accession>
<dbReference type="PANTHER" id="PTHR30121:SF11">
    <property type="entry name" value="AAA+ ATPASE DOMAIN-CONTAINING PROTEIN"/>
    <property type="match status" value="1"/>
</dbReference>
<evidence type="ECO:0000259" key="4">
    <source>
        <dbReference type="Pfam" id="PF12696"/>
    </source>
</evidence>
<dbReference type="InterPro" id="IPR002789">
    <property type="entry name" value="HerA_central"/>
</dbReference>
<feature type="region of interest" description="Disordered" evidence="1">
    <location>
        <begin position="827"/>
        <end position="888"/>
    </location>
</feature>
<dbReference type="AlphaFoldDB" id="A0A419DA53"/>
<feature type="domain" description="TraD/TraG TraM recognition site" evidence="4">
    <location>
        <begin position="673"/>
        <end position="734"/>
    </location>
</feature>
<feature type="domain" description="DUF8128" evidence="5">
    <location>
        <begin position="47"/>
        <end position="375"/>
    </location>
</feature>
<dbReference type="CDD" id="cd01127">
    <property type="entry name" value="TrwB_TraG_TraD_VirD4"/>
    <property type="match status" value="1"/>
</dbReference>
<dbReference type="InterPro" id="IPR027417">
    <property type="entry name" value="P-loop_NTPase"/>
</dbReference>
<evidence type="ECO:0000313" key="6">
    <source>
        <dbReference type="EMBL" id="RJO59995.1"/>
    </source>
</evidence>
<dbReference type="Gene3D" id="3.40.50.300">
    <property type="entry name" value="P-loop containing nucleotide triphosphate hydrolases"/>
    <property type="match status" value="2"/>
</dbReference>
<dbReference type="EMBL" id="QZJW01000055">
    <property type="protein sequence ID" value="RJO59995.1"/>
    <property type="molecule type" value="Genomic_DNA"/>
</dbReference>
<dbReference type="SUPFAM" id="SSF52540">
    <property type="entry name" value="P-loop containing nucleoside triphosphate hydrolases"/>
    <property type="match status" value="1"/>
</dbReference>
<dbReference type="InterPro" id="IPR058441">
    <property type="entry name" value="DUF8128"/>
</dbReference>
<keyword evidence="2" id="KW-1133">Transmembrane helix</keyword>
<feature type="region of interest" description="Disordered" evidence="1">
    <location>
        <begin position="964"/>
        <end position="987"/>
    </location>
</feature>
<keyword evidence="2" id="KW-0472">Membrane</keyword>
<feature type="domain" description="Helicase HerA central" evidence="3">
    <location>
        <begin position="422"/>
        <end position="494"/>
    </location>
</feature>